<evidence type="ECO:0000256" key="2">
    <source>
        <dbReference type="SAM" id="Phobius"/>
    </source>
</evidence>
<gene>
    <name evidence="3" type="ORF">Pan97_26750</name>
</gene>
<evidence type="ECO:0000313" key="3">
    <source>
        <dbReference type="EMBL" id="QDU75641.1"/>
    </source>
</evidence>
<proteinExistence type="predicted"/>
<protein>
    <recommendedName>
        <fullName evidence="5">Zinc finger/thioredoxin putative domain-containing protein</fullName>
    </recommendedName>
</protein>
<dbReference type="NCBIfam" id="TIGR02098">
    <property type="entry name" value="MJ0042_CXXC"/>
    <property type="match status" value="1"/>
</dbReference>
<feature type="transmembrane region" description="Helical" evidence="2">
    <location>
        <begin position="111"/>
        <end position="137"/>
    </location>
</feature>
<dbReference type="EMBL" id="CP036289">
    <property type="protein sequence ID" value="QDU75641.1"/>
    <property type="molecule type" value="Genomic_DNA"/>
</dbReference>
<sequence>MTTIAKCTNCDSAFKVKDHLVGKAVRCPRCGEAFRVESNGSSSKKASKSRPTAGSKTVQAETKDNSVDPVSSEASPAPSSSEGFFDTHEDVDAIYAANVVSAKHRKRRRQLTLLIASGSLAAILIIVGTVVAFQYVYDNADIPLELADPQSVDIAELDGSWRPYSDTHWGYSARMPGEPQVTTEDGDQVRSLTLRDPQFGTMKVELRKESHPEWNEFFAKVDRDEIFRSVPAGNVMKISSEITYRTDSTAVHRYILVSKESRLTKNVVVVHKFSVGGKTITVMWAGKREMLRSPEVLYFFSSVEISGDRYITH</sequence>
<keyword evidence="2" id="KW-0812">Transmembrane</keyword>
<dbReference type="KEGG" id="bvo:Pan97_26750"/>
<dbReference type="InterPro" id="IPR011723">
    <property type="entry name" value="Znf/thioredoxin_put"/>
</dbReference>
<evidence type="ECO:0000313" key="4">
    <source>
        <dbReference type="Proteomes" id="UP000318626"/>
    </source>
</evidence>
<dbReference type="AlphaFoldDB" id="A0A518C8U2"/>
<name>A0A518C8U2_9BACT</name>
<organism evidence="3 4">
    <name type="scientific">Bremerella volcania</name>
    <dbReference type="NCBI Taxonomy" id="2527984"/>
    <lineage>
        <taxon>Bacteria</taxon>
        <taxon>Pseudomonadati</taxon>
        <taxon>Planctomycetota</taxon>
        <taxon>Planctomycetia</taxon>
        <taxon>Pirellulales</taxon>
        <taxon>Pirellulaceae</taxon>
        <taxon>Bremerella</taxon>
    </lineage>
</organism>
<feature type="region of interest" description="Disordered" evidence="1">
    <location>
        <begin position="36"/>
        <end position="84"/>
    </location>
</feature>
<dbReference type="RefSeq" id="WP_165698731.1">
    <property type="nucleotide sequence ID" value="NZ_CP036289.1"/>
</dbReference>
<reference evidence="4" key="1">
    <citation type="submission" date="2019-02" db="EMBL/GenBank/DDBJ databases">
        <title>Deep-cultivation of Planctomycetes and their phenomic and genomic characterization uncovers novel biology.</title>
        <authorList>
            <person name="Wiegand S."/>
            <person name="Jogler M."/>
            <person name="Boedeker C."/>
            <person name="Pinto D."/>
            <person name="Vollmers J."/>
            <person name="Rivas-Marin E."/>
            <person name="Kohn T."/>
            <person name="Peeters S.H."/>
            <person name="Heuer A."/>
            <person name="Rast P."/>
            <person name="Oberbeckmann S."/>
            <person name="Bunk B."/>
            <person name="Jeske O."/>
            <person name="Meyerdierks A."/>
            <person name="Storesund J.E."/>
            <person name="Kallscheuer N."/>
            <person name="Luecker S."/>
            <person name="Lage O.M."/>
            <person name="Pohl T."/>
            <person name="Merkel B.J."/>
            <person name="Hornburger P."/>
            <person name="Mueller R.-W."/>
            <person name="Bruemmer F."/>
            <person name="Labrenz M."/>
            <person name="Spormann A.M."/>
            <person name="Op den Camp H."/>
            <person name="Overmann J."/>
            <person name="Amann R."/>
            <person name="Jetten M.S.M."/>
            <person name="Mascher T."/>
            <person name="Medema M.H."/>
            <person name="Devos D.P."/>
            <person name="Kaster A.-K."/>
            <person name="Ovreas L."/>
            <person name="Rohde M."/>
            <person name="Galperin M.Y."/>
            <person name="Jogler C."/>
        </authorList>
    </citation>
    <scope>NUCLEOTIDE SEQUENCE [LARGE SCALE GENOMIC DNA]</scope>
    <source>
        <strain evidence="4">Pan97</strain>
    </source>
</reference>
<dbReference type="Gene3D" id="2.20.28.160">
    <property type="match status" value="1"/>
</dbReference>
<dbReference type="Proteomes" id="UP000318626">
    <property type="component" value="Chromosome"/>
</dbReference>
<keyword evidence="4" id="KW-1185">Reference proteome</keyword>
<feature type="compositionally biased region" description="Low complexity" evidence="1">
    <location>
        <begin position="71"/>
        <end position="82"/>
    </location>
</feature>
<feature type="compositionally biased region" description="Polar residues" evidence="1">
    <location>
        <begin position="50"/>
        <end position="60"/>
    </location>
</feature>
<accession>A0A518C8U2</accession>
<evidence type="ECO:0000256" key="1">
    <source>
        <dbReference type="SAM" id="MobiDB-lite"/>
    </source>
</evidence>
<keyword evidence="2" id="KW-1133">Transmembrane helix</keyword>
<evidence type="ECO:0008006" key="5">
    <source>
        <dbReference type="Google" id="ProtNLM"/>
    </source>
</evidence>
<keyword evidence="2" id="KW-0472">Membrane</keyword>